<dbReference type="SUPFAM" id="SSF117396">
    <property type="entry name" value="TM1631-like"/>
    <property type="match status" value="1"/>
</dbReference>
<evidence type="ECO:0000313" key="2">
    <source>
        <dbReference type="Proteomes" id="UP000219353"/>
    </source>
</evidence>
<evidence type="ECO:0000313" key="1">
    <source>
        <dbReference type="EMBL" id="SNY52936.1"/>
    </source>
</evidence>
<gene>
    <name evidence="1" type="ORF">SAMN06297280_2259</name>
</gene>
<keyword evidence="2" id="KW-1185">Reference proteome</keyword>
<dbReference type="Pfam" id="PF01904">
    <property type="entry name" value="DUF72"/>
    <property type="match status" value="1"/>
</dbReference>
<dbReference type="Gene3D" id="3.20.20.410">
    <property type="entry name" value="Protein of unknown function UPF0759"/>
    <property type="match status" value="1"/>
</dbReference>
<protein>
    <submittedName>
        <fullName evidence="1">Uncharacterized conserved protein YecE, DUF72 family</fullName>
    </submittedName>
</protein>
<organism evidence="1 2">
    <name type="scientific">Arsukibacterium tuosuense</name>
    <dbReference type="NCBI Taxonomy" id="1323745"/>
    <lineage>
        <taxon>Bacteria</taxon>
        <taxon>Pseudomonadati</taxon>
        <taxon>Pseudomonadota</taxon>
        <taxon>Gammaproteobacteria</taxon>
        <taxon>Chromatiales</taxon>
        <taxon>Chromatiaceae</taxon>
        <taxon>Arsukibacterium</taxon>
    </lineage>
</organism>
<dbReference type="AlphaFoldDB" id="A0A285J0Q1"/>
<dbReference type="InterPro" id="IPR002763">
    <property type="entry name" value="DUF72"/>
</dbReference>
<reference evidence="2" key="1">
    <citation type="submission" date="2017-09" db="EMBL/GenBank/DDBJ databases">
        <authorList>
            <person name="Varghese N."/>
            <person name="Submissions S."/>
        </authorList>
    </citation>
    <scope>NUCLEOTIDE SEQUENCE [LARGE SCALE GENOMIC DNA]</scope>
    <source>
        <strain evidence="2">CGMCC 1.12461</strain>
    </source>
</reference>
<name>A0A285J0Q1_9GAMM</name>
<dbReference type="EMBL" id="OBEB01000004">
    <property type="protein sequence ID" value="SNY52936.1"/>
    <property type="molecule type" value="Genomic_DNA"/>
</dbReference>
<dbReference type="PANTHER" id="PTHR30348:SF9">
    <property type="entry name" value="UPF0759 PROTEIN YECE"/>
    <property type="match status" value="1"/>
</dbReference>
<dbReference type="OrthoDB" id="9780310at2"/>
<dbReference type="Proteomes" id="UP000219353">
    <property type="component" value="Unassembled WGS sequence"/>
</dbReference>
<dbReference type="PANTHER" id="PTHR30348">
    <property type="entry name" value="UNCHARACTERIZED PROTEIN YECE"/>
    <property type="match status" value="1"/>
</dbReference>
<sequence length="280" mass="31837">MLYVGCPMWANGRWKGSLFADNLSNNEFLAGYSQYFNSVEGNTSFYADPSESQLVRWTTQLPEHFRFVFKVPRRFSHQLTELDHNALLAWWQHFAPAHPFIGLIHLQLPATAGPALLGQLTSVLELLSSKIPLAVEVRHPAFFDKAEHELTLNRLLQQYGAERVVLDSRALFSVAASSPALLDAQAKKPRLPVHAICLSDRPMLRFIGTDDMELNRQFYTPWLAKINSWLREGKSPYCFFHTPDNTLAPQLCRQFAADLQQPHSVLAPWPGEQQAQLGLW</sequence>
<accession>A0A285J0Q1</accession>
<proteinExistence type="predicted"/>
<dbReference type="InterPro" id="IPR036520">
    <property type="entry name" value="UPF0759_sf"/>
</dbReference>